<gene>
    <name evidence="2" type="ORF">P262_02142</name>
</gene>
<evidence type="ECO:0000313" key="2">
    <source>
        <dbReference type="EMBL" id="AHB69882.1"/>
    </source>
</evidence>
<reference evidence="2 3" key="1">
    <citation type="journal article" date="2014" name="Genome Announc.">
        <title>Complete Genome Sequence of Cronobacter sakazakii Strain CMCC 45402.</title>
        <authorList>
            <person name="Zhao Z."/>
            <person name="Wang L."/>
            <person name="Wang B."/>
            <person name="Liang H."/>
            <person name="Ye Q."/>
            <person name="Zeng M."/>
        </authorList>
    </citation>
    <scope>NUCLEOTIDE SEQUENCE [LARGE SCALE GENOMIC DNA]</scope>
    <source>
        <strain evidence="3">45402</strain>
    </source>
</reference>
<keyword evidence="1" id="KW-1133">Transmembrane helix</keyword>
<name>V5TY73_9ENTR</name>
<keyword evidence="1" id="KW-0812">Transmembrane</keyword>
<protein>
    <submittedName>
        <fullName evidence="2">Uncharacterized protein</fullName>
    </submittedName>
</protein>
<dbReference type="KEGG" id="csi:P262_02142"/>
<evidence type="ECO:0000256" key="1">
    <source>
        <dbReference type="SAM" id="Phobius"/>
    </source>
</evidence>
<accession>V5TY73</accession>
<proteinExistence type="predicted"/>
<evidence type="ECO:0000313" key="3">
    <source>
        <dbReference type="Proteomes" id="UP000018545"/>
    </source>
</evidence>
<dbReference type="HOGENOM" id="CLU_3116955_0_0_6"/>
<dbReference type="AlphaFoldDB" id="V5TY73"/>
<organism evidence="2 3">
    <name type="scientific">Cronobacter malonaticus</name>
    <dbReference type="NCBI Taxonomy" id="413503"/>
    <lineage>
        <taxon>Bacteria</taxon>
        <taxon>Pseudomonadati</taxon>
        <taxon>Pseudomonadota</taxon>
        <taxon>Gammaproteobacteria</taxon>
        <taxon>Enterobacterales</taxon>
        <taxon>Enterobacteriaceae</taxon>
        <taxon>Cronobacter</taxon>
    </lineage>
</organism>
<dbReference type="EMBL" id="CP006731">
    <property type="protein sequence ID" value="AHB69882.1"/>
    <property type="molecule type" value="Genomic_DNA"/>
</dbReference>
<feature type="transmembrane region" description="Helical" evidence="1">
    <location>
        <begin position="12"/>
        <end position="39"/>
    </location>
</feature>
<keyword evidence="1" id="KW-0472">Membrane</keyword>
<sequence>MKIKTRLDAECFIFFVCHFYGALIIIHVARYALFTYLYVTDAESRSRKSA</sequence>
<dbReference type="Proteomes" id="UP000018545">
    <property type="component" value="Chromosome"/>
</dbReference>